<evidence type="ECO:0000313" key="2">
    <source>
        <dbReference type="EMBL" id="EIW73859.1"/>
    </source>
</evidence>
<gene>
    <name evidence="2" type="ORF">CONPUDRAFT_170424</name>
</gene>
<sequence>MASDEMLLESTSGSVAEIPVDVSDDEILATPRELRQANKQLRDQIRTLNGKCEAYRDTIKDLREGLTSSALTPVPPASVPPTDFATRARLLFETDKTGLDKMSGDLLFEGDLHLEAEDYPCVKTWYENNWSEGDGDAKAGEGMAGDENEQGQKKEKGKKGTYRLRQGINETHTYLQKTDGQCVDGQAVIDVLNMAQDAF</sequence>
<feature type="non-terminal residue" evidence="2">
    <location>
        <position position="199"/>
    </location>
</feature>
<organism evidence="2 3">
    <name type="scientific">Coniophora puteana (strain RWD-64-598)</name>
    <name type="common">Brown rot fungus</name>
    <dbReference type="NCBI Taxonomy" id="741705"/>
    <lineage>
        <taxon>Eukaryota</taxon>
        <taxon>Fungi</taxon>
        <taxon>Dikarya</taxon>
        <taxon>Basidiomycota</taxon>
        <taxon>Agaricomycotina</taxon>
        <taxon>Agaricomycetes</taxon>
        <taxon>Agaricomycetidae</taxon>
        <taxon>Boletales</taxon>
        <taxon>Coniophorineae</taxon>
        <taxon>Coniophoraceae</taxon>
        <taxon>Coniophora</taxon>
    </lineage>
</organism>
<evidence type="ECO:0000256" key="1">
    <source>
        <dbReference type="SAM" id="MobiDB-lite"/>
    </source>
</evidence>
<dbReference type="AlphaFoldDB" id="R7SFK1"/>
<accession>R7SFK1</accession>
<dbReference type="RefSeq" id="XP_007775966.1">
    <property type="nucleotide sequence ID" value="XM_007777776.1"/>
</dbReference>
<dbReference type="Proteomes" id="UP000053558">
    <property type="component" value="Unassembled WGS sequence"/>
</dbReference>
<dbReference type="GeneID" id="19206451"/>
<evidence type="ECO:0000313" key="3">
    <source>
        <dbReference type="Proteomes" id="UP000053558"/>
    </source>
</evidence>
<protein>
    <submittedName>
        <fullName evidence="2">Uncharacterized protein</fullName>
    </submittedName>
</protein>
<feature type="region of interest" description="Disordered" evidence="1">
    <location>
        <begin position="133"/>
        <end position="161"/>
    </location>
</feature>
<dbReference type="EMBL" id="JH711624">
    <property type="protein sequence ID" value="EIW73859.1"/>
    <property type="molecule type" value="Genomic_DNA"/>
</dbReference>
<reference evidence="3" key="1">
    <citation type="journal article" date="2012" name="Science">
        <title>The Paleozoic origin of enzymatic lignin decomposition reconstructed from 31 fungal genomes.</title>
        <authorList>
            <person name="Floudas D."/>
            <person name="Binder M."/>
            <person name="Riley R."/>
            <person name="Barry K."/>
            <person name="Blanchette R.A."/>
            <person name="Henrissat B."/>
            <person name="Martinez A.T."/>
            <person name="Otillar R."/>
            <person name="Spatafora J.W."/>
            <person name="Yadav J.S."/>
            <person name="Aerts A."/>
            <person name="Benoit I."/>
            <person name="Boyd A."/>
            <person name="Carlson A."/>
            <person name="Copeland A."/>
            <person name="Coutinho P.M."/>
            <person name="de Vries R.P."/>
            <person name="Ferreira P."/>
            <person name="Findley K."/>
            <person name="Foster B."/>
            <person name="Gaskell J."/>
            <person name="Glotzer D."/>
            <person name="Gorecki P."/>
            <person name="Heitman J."/>
            <person name="Hesse C."/>
            <person name="Hori C."/>
            <person name="Igarashi K."/>
            <person name="Jurgens J.A."/>
            <person name="Kallen N."/>
            <person name="Kersten P."/>
            <person name="Kohler A."/>
            <person name="Kuees U."/>
            <person name="Kumar T.K.A."/>
            <person name="Kuo A."/>
            <person name="LaButti K."/>
            <person name="Larrondo L.F."/>
            <person name="Lindquist E."/>
            <person name="Ling A."/>
            <person name="Lombard V."/>
            <person name="Lucas S."/>
            <person name="Lundell T."/>
            <person name="Martin R."/>
            <person name="McLaughlin D.J."/>
            <person name="Morgenstern I."/>
            <person name="Morin E."/>
            <person name="Murat C."/>
            <person name="Nagy L.G."/>
            <person name="Nolan M."/>
            <person name="Ohm R.A."/>
            <person name="Patyshakuliyeva A."/>
            <person name="Rokas A."/>
            <person name="Ruiz-Duenas F.J."/>
            <person name="Sabat G."/>
            <person name="Salamov A."/>
            <person name="Samejima M."/>
            <person name="Schmutz J."/>
            <person name="Slot J.C."/>
            <person name="St John F."/>
            <person name="Stenlid J."/>
            <person name="Sun H."/>
            <person name="Sun S."/>
            <person name="Syed K."/>
            <person name="Tsang A."/>
            <person name="Wiebenga A."/>
            <person name="Young D."/>
            <person name="Pisabarro A."/>
            <person name="Eastwood D.C."/>
            <person name="Martin F."/>
            <person name="Cullen D."/>
            <person name="Grigoriev I.V."/>
            <person name="Hibbett D.S."/>
        </authorList>
    </citation>
    <scope>NUCLEOTIDE SEQUENCE [LARGE SCALE GENOMIC DNA]</scope>
    <source>
        <strain evidence="3">RWD-64-598 SS2</strain>
    </source>
</reference>
<dbReference type="KEGG" id="cput:CONPUDRAFT_170424"/>
<keyword evidence="3" id="KW-1185">Reference proteome</keyword>
<proteinExistence type="predicted"/>
<feature type="region of interest" description="Disordered" evidence="1">
    <location>
        <begin position="1"/>
        <end position="22"/>
    </location>
</feature>
<name>R7SFK1_CONPW</name>